<dbReference type="Pfam" id="PF06695">
    <property type="entry name" value="Sm_multidrug_ex"/>
    <property type="match status" value="1"/>
</dbReference>
<comment type="caution">
    <text evidence="2">The sequence shown here is derived from an EMBL/GenBank/DDBJ whole genome shotgun (WGS) entry which is preliminary data.</text>
</comment>
<dbReference type="EMBL" id="SOIZ01000181">
    <property type="protein sequence ID" value="TET62446.1"/>
    <property type="molecule type" value="Genomic_DNA"/>
</dbReference>
<feature type="transmembrane region" description="Helical" evidence="1">
    <location>
        <begin position="110"/>
        <end position="126"/>
    </location>
</feature>
<dbReference type="AlphaFoldDB" id="A0A523W5Y1"/>
<evidence type="ECO:0000256" key="1">
    <source>
        <dbReference type="SAM" id="Phobius"/>
    </source>
</evidence>
<evidence type="ECO:0000313" key="3">
    <source>
        <dbReference type="Proteomes" id="UP000319130"/>
    </source>
</evidence>
<reference evidence="2 3" key="1">
    <citation type="submission" date="2019-03" db="EMBL/GenBank/DDBJ databases">
        <title>Metabolic potential of uncultured bacteria and archaea associated with petroleum seepage in deep-sea sediments.</title>
        <authorList>
            <person name="Dong X."/>
            <person name="Hubert C."/>
        </authorList>
    </citation>
    <scope>NUCLEOTIDE SEQUENCE [LARGE SCALE GENOMIC DNA]</scope>
    <source>
        <strain evidence="2">E29_bin52</strain>
    </source>
</reference>
<gene>
    <name evidence="2" type="ORF">E3J48_04170</name>
</gene>
<dbReference type="InterPro" id="IPR009577">
    <property type="entry name" value="Sm_multidrug_ex"/>
</dbReference>
<dbReference type="PANTHER" id="PTHR36007">
    <property type="entry name" value="TRANSPORT PROTEIN-RELATED"/>
    <property type="match status" value="1"/>
</dbReference>
<organism evidence="2 3">
    <name type="scientific">Aerophobetes bacterium</name>
    <dbReference type="NCBI Taxonomy" id="2030807"/>
    <lineage>
        <taxon>Bacteria</taxon>
        <taxon>Candidatus Aerophobota</taxon>
    </lineage>
</organism>
<dbReference type="Proteomes" id="UP000319130">
    <property type="component" value="Unassembled WGS sequence"/>
</dbReference>
<protein>
    <submittedName>
        <fullName evidence="2">Ligand-binding protein SH3</fullName>
    </submittedName>
</protein>
<keyword evidence="1" id="KW-0472">Membrane</keyword>
<name>A0A523W5Y1_UNCAE</name>
<dbReference type="PANTHER" id="PTHR36007:SF2">
    <property type="entry name" value="TRANSPORT PROTEIN-RELATED"/>
    <property type="match status" value="1"/>
</dbReference>
<feature type="transmembrane region" description="Helical" evidence="1">
    <location>
        <begin position="23"/>
        <end position="42"/>
    </location>
</feature>
<evidence type="ECO:0000313" key="2">
    <source>
        <dbReference type="EMBL" id="TET62446.1"/>
    </source>
</evidence>
<feature type="non-terminal residue" evidence="2">
    <location>
        <position position="127"/>
    </location>
</feature>
<accession>A0A523W5Y1</accession>
<feature type="transmembrane region" description="Helical" evidence="1">
    <location>
        <begin position="78"/>
        <end position="104"/>
    </location>
</feature>
<keyword evidence="1" id="KW-1133">Transmembrane helix</keyword>
<proteinExistence type="predicted"/>
<sequence length="127" mass="13741">MPISELRGALPYGLSQGLSPWEAYSVSVAGNIVPVLPLLLGLRKISALARRWRRAEKLMNWTLGRAERRQDLVKKYGFGGLILLVAIPLPITGAWTGTLVSFLLSLEAKYAFPAISIGVSLAGIVVL</sequence>
<keyword evidence="1" id="KW-0812">Transmembrane</keyword>